<organism evidence="14 15">
    <name type="scientific">Phytophthora nicotianae</name>
    <name type="common">Potato buckeye rot agent</name>
    <name type="synonym">Phytophthora parasitica</name>
    <dbReference type="NCBI Taxonomy" id="4792"/>
    <lineage>
        <taxon>Eukaryota</taxon>
        <taxon>Sar</taxon>
        <taxon>Stramenopiles</taxon>
        <taxon>Oomycota</taxon>
        <taxon>Peronosporomycetes</taxon>
        <taxon>Peronosporales</taxon>
        <taxon>Peronosporaceae</taxon>
        <taxon>Phytophthora</taxon>
    </lineage>
</organism>
<proteinExistence type="inferred from homology"/>
<dbReference type="InterPro" id="IPR001683">
    <property type="entry name" value="PX_dom"/>
</dbReference>
<gene>
    <name evidence="13" type="ORF">AM587_10013421</name>
    <name evidence="14" type="ORF">AM587_10017358</name>
</gene>
<dbReference type="Gene3D" id="3.30.420.10">
    <property type="entry name" value="Ribonuclease H-like superfamily/Ribonuclease H"/>
    <property type="match status" value="1"/>
</dbReference>
<name>A0A0W8CUL6_PHYNI</name>
<dbReference type="Pfam" id="PF01351">
    <property type="entry name" value="RNase_HII"/>
    <property type="match status" value="1"/>
</dbReference>
<dbReference type="InterPro" id="IPR036397">
    <property type="entry name" value="RNaseH_sf"/>
</dbReference>
<dbReference type="Gene3D" id="3.30.1520.10">
    <property type="entry name" value="Phox-like domain"/>
    <property type="match status" value="1"/>
</dbReference>
<keyword evidence="7 8" id="KW-0378">Hydrolase</keyword>
<dbReference type="NCBIfam" id="TIGR00729">
    <property type="entry name" value="ribonuclease HII"/>
    <property type="match status" value="1"/>
</dbReference>
<dbReference type="PANTHER" id="PTHR10954:SF7">
    <property type="entry name" value="RIBONUCLEASE H2 SUBUNIT A"/>
    <property type="match status" value="1"/>
</dbReference>
<dbReference type="InterPro" id="IPR004649">
    <property type="entry name" value="RNase_H2_suA"/>
</dbReference>
<evidence type="ECO:0000256" key="4">
    <source>
        <dbReference type="ARBA" id="ARBA00022722"/>
    </source>
</evidence>
<dbReference type="GO" id="GO:0032299">
    <property type="term" value="C:ribonuclease H2 complex"/>
    <property type="evidence" value="ECO:0007669"/>
    <property type="project" value="TreeGrafter"/>
</dbReference>
<feature type="domain" description="RNase H type-2" evidence="12">
    <location>
        <begin position="26"/>
        <end position="248"/>
    </location>
</feature>
<evidence type="ECO:0000256" key="1">
    <source>
        <dbReference type="ARBA" id="ARBA00000077"/>
    </source>
</evidence>
<comment type="caution">
    <text evidence="14">The sequence shown here is derived from an EMBL/GenBank/DDBJ whole genome shotgun (WGS) entry which is preliminary data.</text>
</comment>
<dbReference type="EMBL" id="LNFO01001974">
    <property type="protein sequence ID" value="KUF87737.1"/>
    <property type="molecule type" value="Genomic_DNA"/>
</dbReference>
<dbReference type="GO" id="GO:0006298">
    <property type="term" value="P:mismatch repair"/>
    <property type="evidence" value="ECO:0007669"/>
    <property type="project" value="TreeGrafter"/>
</dbReference>
<protein>
    <recommendedName>
        <fullName evidence="9">Ribonuclease</fullName>
        <ecNumber evidence="9">3.1.26.4</ecNumber>
    </recommendedName>
</protein>
<feature type="compositionally biased region" description="Low complexity" evidence="10">
    <location>
        <begin position="864"/>
        <end position="885"/>
    </location>
</feature>
<dbReference type="PROSITE" id="PS50195">
    <property type="entry name" value="PX"/>
    <property type="match status" value="1"/>
</dbReference>
<comment type="catalytic activity">
    <reaction evidence="1 8 9">
        <text>Endonucleolytic cleavage to 5'-phosphomonoester.</text>
        <dbReference type="EC" id="3.1.26.4"/>
    </reaction>
</comment>
<dbReference type="EC" id="3.1.26.4" evidence="9"/>
<accession>A0A0W8CUL6</accession>
<evidence type="ECO:0000313" key="15">
    <source>
        <dbReference type="Proteomes" id="UP000052943"/>
    </source>
</evidence>
<evidence type="ECO:0000256" key="5">
    <source>
        <dbReference type="ARBA" id="ARBA00022723"/>
    </source>
</evidence>
<evidence type="ECO:0000259" key="11">
    <source>
        <dbReference type="PROSITE" id="PS50195"/>
    </source>
</evidence>
<dbReference type="Gene3D" id="1.10.10.460">
    <property type="entry name" value="Ribonuclease hii. Domain 2"/>
    <property type="match status" value="1"/>
</dbReference>
<comment type="function">
    <text evidence="9">Endonuclease that specifically degrades the RNA of RNA-DNA hybrids.</text>
</comment>
<comment type="cofactor">
    <cofactor evidence="2">
        <name>Mg(2+)</name>
        <dbReference type="ChEBI" id="CHEBI:18420"/>
    </cofactor>
</comment>
<dbReference type="GO" id="GO:0035091">
    <property type="term" value="F:phosphatidylinositol binding"/>
    <property type="evidence" value="ECO:0007669"/>
    <property type="project" value="InterPro"/>
</dbReference>
<evidence type="ECO:0000256" key="8">
    <source>
        <dbReference type="PROSITE-ProRule" id="PRU01319"/>
    </source>
</evidence>
<comment type="cofactor">
    <cofactor evidence="8">
        <name>Mn(2+)</name>
        <dbReference type="ChEBI" id="CHEBI:29035"/>
    </cofactor>
    <cofactor evidence="8">
        <name>Mg(2+)</name>
        <dbReference type="ChEBI" id="CHEBI:18420"/>
    </cofactor>
    <text evidence="8">Manganese or magnesium. Binds 1 divalent metal ion per monomer in the absence of substrate. May bind a second metal ion after substrate binding.</text>
</comment>
<dbReference type="GO" id="GO:0043137">
    <property type="term" value="P:DNA replication, removal of RNA primer"/>
    <property type="evidence" value="ECO:0007669"/>
    <property type="project" value="TreeGrafter"/>
</dbReference>
<feature type="domain" description="PX" evidence="11">
    <location>
        <begin position="598"/>
        <end position="709"/>
    </location>
</feature>
<keyword evidence="5 8" id="KW-0479">Metal-binding</keyword>
<dbReference type="FunFam" id="3.30.420.10:FF:000016">
    <property type="entry name" value="Ribonuclease"/>
    <property type="match status" value="1"/>
</dbReference>
<dbReference type="GO" id="GO:0046872">
    <property type="term" value="F:metal ion binding"/>
    <property type="evidence" value="ECO:0007669"/>
    <property type="project" value="UniProtKB-KW"/>
</dbReference>
<dbReference type="InterPro" id="IPR012337">
    <property type="entry name" value="RNaseH-like_sf"/>
</dbReference>
<dbReference type="CDD" id="cd07181">
    <property type="entry name" value="RNase_HII_eukaryota_like"/>
    <property type="match status" value="1"/>
</dbReference>
<keyword evidence="6 8" id="KW-0255">Endonuclease</keyword>
<dbReference type="InterPro" id="IPR036871">
    <property type="entry name" value="PX_dom_sf"/>
</dbReference>
<dbReference type="SUPFAM" id="SSF53098">
    <property type="entry name" value="Ribonuclease H-like"/>
    <property type="match status" value="1"/>
</dbReference>
<dbReference type="PANTHER" id="PTHR10954">
    <property type="entry name" value="RIBONUCLEASE H2 SUBUNIT A"/>
    <property type="match status" value="1"/>
</dbReference>
<dbReference type="Proteomes" id="UP000052943">
    <property type="component" value="Unassembled WGS sequence"/>
</dbReference>
<feature type="binding site" evidence="8">
    <location>
        <position position="138"/>
    </location>
    <ligand>
        <name>a divalent metal cation</name>
        <dbReference type="ChEBI" id="CHEBI:60240"/>
    </ligand>
</feature>
<dbReference type="EMBL" id="LNFO01005436">
    <property type="protein sequence ID" value="KUF77981.1"/>
    <property type="molecule type" value="Genomic_DNA"/>
</dbReference>
<feature type="binding site" evidence="8">
    <location>
        <position position="32"/>
    </location>
    <ligand>
        <name>a divalent metal cation</name>
        <dbReference type="ChEBI" id="CHEBI:60240"/>
    </ligand>
</feature>
<dbReference type="InterPro" id="IPR023160">
    <property type="entry name" value="RNase_HII_hlx-loop-hlx_cap_dom"/>
</dbReference>
<feature type="binding site" evidence="8">
    <location>
        <position position="33"/>
    </location>
    <ligand>
        <name>a divalent metal cation</name>
        <dbReference type="ChEBI" id="CHEBI:60240"/>
    </ligand>
</feature>
<dbReference type="InterPro" id="IPR001352">
    <property type="entry name" value="RNase_HII/HIII"/>
</dbReference>
<reference evidence="14 15" key="1">
    <citation type="submission" date="2015-11" db="EMBL/GenBank/DDBJ databases">
        <title>Genomes and virulence difference between two physiological races of Phytophthora nicotianae.</title>
        <authorList>
            <person name="Liu H."/>
            <person name="Ma X."/>
            <person name="Yu H."/>
            <person name="Fang D."/>
            <person name="Li Y."/>
            <person name="Wang X."/>
            <person name="Wang W."/>
            <person name="Dong Y."/>
            <person name="Xiao B."/>
        </authorList>
    </citation>
    <scope>NUCLEOTIDE SEQUENCE [LARGE SCALE GENOMIC DNA]</scope>
    <source>
        <strain evidence="14">Race 0</strain>
        <strain evidence="15">race 0</strain>
    </source>
</reference>
<evidence type="ECO:0000256" key="9">
    <source>
        <dbReference type="RuleBase" id="RU003515"/>
    </source>
</evidence>
<feature type="region of interest" description="Disordered" evidence="10">
    <location>
        <begin position="859"/>
        <end position="887"/>
    </location>
</feature>
<evidence type="ECO:0000259" key="12">
    <source>
        <dbReference type="PROSITE" id="PS51975"/>
    </source>
</evidence>
<dbReference type="GO" id="GO:0004523">
    <property type="term" value="F:RNA-DNA hybrid ribonuclease activity"/>
    <property type="evidence" value="ECO:0007669"/>
    <property type="project" value="UniProtKB-UniRule"/>
</dbReference>
<dbReference type="InterPro" id="IPR024567">
    <property type="entry name" value="RNase_HII/HIII_dom"/>
</dbReference>
<evidence type="ECO:0000256" key="10">
    <source>
        <dbReference type="SAM" id="MobiDB-lite"/>
    </source>
</evidence>
<dbReference type="CDD" id="cd06093">
    <property type="entry name" value="PX_domain"/>
    <property type="match status" value="1"/>
</dbReference>
<evidence type="ECO:0000256" key="2">
    <source>
        <dbReference type="ARBA" id="ARBA00001946"/>
    </source>
</evidence>
<dbReference type="SMART" id="SM00312">
    <property type="entry name" value="PX"/>
    <property type="match status" value="1"/>
</dbReference>
<dbReference type="SUPFAM" id="SSF54001">
    <property type="entry name" value="Cysteine proteinases"/>
    <property type="match status" value="1"/>
</dbReference>
<keyword evidence="4 8" id="KW-0540">Nuclease</keyword>
<dbReference type="Pfam" id="PF00787">
    <property type="entry name" value="PX"/>
    <property type="match status" value="1"/>
</dbReference>
<evidence type="ECO:0000256" key="6">
    <source>
        <dbReference type="ARBA" id="ARBA00022759"/>
    </source>
</evidence>
<evidence type="ECO:0000256" key="7">
    <source>
        <dbReference type="ARBA" id="ARBA00022801"/>
    </source>
</evidence>
<dbReference type="AlphaFoldDB" id="A0A0W8CUL6"/>
<dbReference type="PROSITE" id="PS51975">
    <property type="entry name" value="RNASE_H_2"/>
    <property type="match status" value="1"/>
</dbReference>
<evidence type="ECO:0000313" key="14">
    <source>
        <dbReference type="EMBL" id="KUF87737.1"/>
    </source>
</evidence>
<dbReference type="SUPFAM" id="SSF64268">
    <property type="entry name" value="PX domain"/>
    <property type="match status" value="1"/>
</dbReference>
<dbReference type="SUPFAM" id="SSF50729">
    <property type="entry name" value="PH domain-like"/>
    <property type="match status" value="1"/>
</dbReference>
<sequence length="957" mass="106514">MSDRPNLQRTLLLASDCPASCLNGVPVMLGIDEAGRGPVMGPMVYGAAYWPVADNDAMSALGFDDSKALSAESRAQLFEKMQSTEGLGWIVRLISAAEISDKMQRQTSNLNEMSRDAAIQLINEVQKKGAVVKKVFVDTVGDPRWYQTFLTKHFNGTIEFRVEKKADSLFKVVSAASIAAKVTRDRVITDWMWESPALELPTDFGSGYPSDPKTKAWLATHVDQVFVFPNIIRFSWGTVEPFIEKAVKVEWPHGKDLEKANAPTGTQSITSFLAKPVQKAKPATRAAFFTQRNMQDCLHRGELWQFSAQYGGWLAVKLLLFSHALVVDPDADIGTPRRRRNSLKLWMDLCLVKDITKVHKEATVRRSSYSQSQCAARFKFTVETKTLKLQFATATTEQRDEWLHCLSLAIKLHATHEMKEEGAAFLRFASSGSEDSEEENRLSSPVSWSAENALRSAQLLSQRARPTATQALAENVRSSVSLMILNITAKDESGFSVSTIVPVSEASQESVSVHQVKLDAIRQMKAELQRPENKDKLSTPDLLHLLRRDADSFVLHLDIGDQWLQDEQQSIGHCILGCASRKINLELVPMNRMPQPTLNLAIVGTKNKISDLSQRPYTCYLIDVVFNGTTWQLARRYKEFDALYSQLKSKYPGTALPGLPPKHVFTPIEGEFINNRKEQLEAFLKQLLLHPIASIDVLLMSFLGVVSISRDPELGHRAKSVIHVTSLHDSVAVGDIILFSCRFGASRLQRKFTGSKYDHVGIVVPGESRFLLRIMEATSEGIQVYALKPRLMAYAREVSNTIVVRKISSERTPEITEVLTEFVRRVDGNPYSIFGILRSTGESDRSIFNSVRVTNSMYEESDDSFSNTGGSSNSSTPSSPEGSESTKSQRKYFCSSLVASAWKELGWLQTKRKSSSFWPGSFEDGGEAERFLAPGVALGPETVIDCRIVEVGLSAQC</sequence>
<dbReference type="FunFam" id="1.10.10.460:FF:000001">
    <property type="entry name" value="Ribonuclease"/>
    <property type="match status" value="1"/>
</dbReference>
<comment type="similarity">
    <text evidence="3">Belongs to the RNase HII family. Eukaryotic subfamily.</text>
</comment>
<dbReference type="InterPro" id="IPR038765">
    <property type="entry name" value="Papain-like_cys_pep_sf"/>
</dbReference>
<dbReference type="GO" id="GO:0003723">
    <property type="term" value="F:RNA binding"/>
    <property type="evidence" value="ECO:0007669"/>
    <property type="project" value="UniProtKB-UniRule"/>
</dbReference>
<dbReference type="STRING" id="4790.A0A0W8CUL6"/>
<dbReference type="OrthoDB" id="7462577at2759"/>
<dbReference type="Gene3D" id="3.90.1720.10">
    <property type="entry name" value="endopeptidase domain like (from Nostoc punctiforme)"/>
    <property type="match status" value="1"/>
</dbReference>
<evidence type="ECO:0000256" key="3">
    <source>
        <dbReference type="ARBA" id="ARBA00007058"/>
    </source>
</evidence>
<evidence type="ECO:0000313" key="13">
    <source>
        <dbReference type="EMBL" id="KUF77981.1"/>
    </source>
</evidence>